<organism evidence="8 9">
    <name type="scientific">Rhodoluna lacicola</name>
    <dbReference type="NCBI Taxonomy" id="529884"/>
    <lineage>
        <taxon>Bacteria</taxon>
        <taxon>Bacillati</taxon>
        <taxon>Actinomycetota</taxon>
        <taxon>Actinomycetes</taxon>
        <taxon>Micrococcales</taxon>
        <taxon>Microbacteriaceae</taxon>
        <taxon>Luna cluster</taxon>
        <taxon>Luna-1 subcluster</taxon>
        <taxon>Rhodoluna</taxon>
    </lineage>
</organism>
<feature type="domain" description="Carbohydrate kinase PfkB" evidence="7">
    <location>
        <begin position="17"/>
        <end position="307"/>
    </location>
</feature>
<evidence type="ECO:0000256" key="1">
    <source>
        <dbReference type="ARBA" id="ARBA00010688"/>
    </source>
</evidence>
<evidence type="ECO:0000313" key="9">
    <source>
        <dbReference type="Proteomes" id="UP000067708"/>
    </source>
</evidence>
<evidence type="ECO:0000256" key="2">
    <source>
        <dbReference type="ARBA" id="ARBA00022679"/>
    </source>
</evidence>
<dbReference type="InterPro" id="IPR017583">
    <property type="entry name" value="Tagatose/fructose_Pkinase"/>
</dbReference>
<proteinExistence type="inferred from homology"/>
<dbReference type="InterPro" id="IPR011611">
    <property type="entry name" value="PfkB_dom"/>
</dbReference>
<dbReference type="OrthoDB" id="9801219at2"/>
<dbReference type="RefSeq" id="WP_051636289.1">
    <property type="nucleotide sequence ID" value="NZ_CP007490.1"/>
</dbReference>
<dbReference type="eggNOG" id="COG1105">
    <property type="taxonomic scope" value="Bacteria"/>
</dbReference>
<dbReference type="PANTHER" id="PTHR46566:SF5">
    <property type="entry name" value="1-PHOSPHOFRUCTOKINASE"/>
    <property type="match status" value="1"/>
</dbReference>
<dbReference type="GO" id="GO:0008662">
    <property type="term" value="F:1-phosphofructokinase activity"/>
    <property type="evidence" value="ECO:0007669"/>
    <property type="project" value="UniProtKB-EC"/>
</dbReference>
<dbReference type="PIRSF" id="PIRSF000535">
    <property type="entry name" value="1PFK/6PFK/LacC"/>
    <property type="match status" value="1"/>
</dbReference>
<dbReference type="GO" id="GO:0005524">
    <property type="term" value="F:ATP binding"/>
    <property type="evidence" value="ECO:0007669"/>
    <property type="project" value="UniProtKB-KW"/>
</dbReference>
<evidence type="ECO:0000256" key="4">
    <source>
        <dbReference type="ARBA" id="ARBA00022777"/>
    </source>
</evidence>
<dbReference type="AlphaFoldDB" id="A0A060JD32"/>
<sequence length="338" mass="35135">MSSKSPVVTLTPAPTLDRTYYVHDLVEGGVNRADGVAEELAGKGINVTKGLNLVGISAPGVVPIGDSDPSVLKRTGHSESLVPLWVDGTLRVSTTMVIKDGPTTKVNEAPRPLSAEDWKSVIDLTVKTVKENDAKWLVIAGALPIDKSTGKFVDLQPIFDATKALGCRVALDTSGEALSYWAKQGAASIMKPNAEELASAVGRSLLTNGDVIDAARELCANGVECVLASLGADGMIAVTHNHSWHAKTSKIKVINTVGAGDATLAGFLSAVAGDTQPEAEEQSGVGFDVAKGVCAAVQWGAVAVQQPTSGLQNLDGMPEVFLIENPDRAIPLAEPARV</sequence>
<dbReference type="EC" id="2.7.1.56" evidence="8"/>
<dbReference type="EMBL" id="CP007490">
    <property type="protein sequence ID" value="AIC47781.1"/>
    <property type="molecule type" value="Genomic_DNA"/>
</dbReference>
<comment type="similarity">
    <text evidence="1">Belongs to the carbohydrate kinase PfkB family.</text>
</comment>
<evidence type="ECO:0000256" key="3">
    <source>
        <dbReference type="ARBA" id="ARBA00022741"/>
    </source>
</evidence>
<keyword evidence="9" id="KW-1185">Reference proteome</keyword>
<dbReference type="PROSITE" id="PS00584">
    <property type="entry name" value="PFKB_KINASES_2"/>
    <property type="match status" value="1"/>
</dbReference>
<dbReference type="Pfam" id="PF00294">
    <property type="entry name" value="PfkB"/>
    <property type="match status" value="1"/>
</dbReference>
<keyword evidence="5" id="KW-0067">ATP-binding</keyword>
<dbReference type="InterPro" id="IPR002173">
    <property type="entry name" value="Carboh/pur_kinase_PfkB_CS"/>
</dbReference>
<dbReference type="Gene3D" id="3.40.1190.20">
    <property type="match status" value="1"/>
</dbReference>
<dbReference type="HOGENOM" id="CLU_050013_0_0_11"/>
<keyword evidence="3" id="KW-0547">Nucleotide-binding</keyword>
<reference evidence="8 9" key="1">
    <citation type="journal article" date="2014" name="Int. J. Syst. Evol. Microbiol.">
        <title>Rhodoluna lacicola gen. nov., sp. nov., a planktonic freshwater bacterium with stream-lined genome.</title>
        <authorList>
            <person name="Hahn M."/>
            <person name="Schmidt J."/>
            <person name="Taipale S.J."/>
            <person name="Doolittle W.F."/>
            <person name="Koll U."/>
        </authorList>
    </citation>
    <scope>NUCLEOTIDE SEQUENCE [LARGE SCALE GENOMIC DNA]</scope>
    <source>
        <strain evidence="8 9">MWH-Ta8</strain>
    </source>
</reference>
<dbReference type="PATRIC" id="fig|529884.3.peg.945"/>
<dbReference type="STRING" id="529884.Rhola_00009810"/>
<gene>
    <name evidence="8" type="ORF">Rhola_00009810</name>
</gene>
<dbReference type="InterPro" id="IPR029056">
    <property type="entry name" value="Ribokinase-like"/>
</dbReference>
<dbReference type="Proteomes" id="UP000067708">
    <property type="component" value="Chromosome"/>
</dbReference>
<dbReference type="KEGG" id="rla:Rhola_00009810"/>
<evidence type="ECO:0000259" key="7">
    <source>
        <dbReference type="Pfam" id="PF00294"/>
    </source>
</evidence>
<protein>
    <submittedName>
        <fullName evidence="8">Fructose-1-phosphate kinase and related fructose-6-phosphate kinase (PfkB)</fullName>
        <ecNumber evidence="8">2.7.1.56</ecNumber>
    </submittedName>
</protein>
<dbReference type="SUPFAM" id="SSF53613">
    <property type="entry name" value="Ribokinase-like"/>
    <property type="match status" value="1"/>
</dbReference>
<dbReference type="GO" id="GO:0005829">
    <property type="term" value="C:cytosol"/>
    <property type="evidence" value="ECO:0007669"/>
    <property type="project" value="TreeGrafter"/>
</dbReference>
<evidence type="ECO:0000256" key="6">
    <source>
        <dbReference type="PIRNR" id="PIRNR000535"/>
    </source>
</evidence>
<evidence type="ECO:0000256" key="5">
    <source>
        <dbReference type="ARBA" id="ARBA00022840"/>
    </source>
</evidence>
<name>A0A060JD32_9MICO</name>
<evidence type="ECO:0000313" key="8">
    <source>
        <dbReference type="EMBL" id="AIC47781.1"/>
    </source>
</evidence>
<keyword evidence="4 8" id="KW-0418">Kinase</keyword>
<accession>A0A060JD32</accession>
<dbReference type="PANTHER" id="PTHR46566">
    <property type="entry name" value="1-PHOSPHOFRUCTOKINASE-RELATED"/>
    <property type="match status" value="1"/>
</dbReference>
<keyword evidence="2 6" id="KW-0808">Transferase</keyword>